<name>A0A1I6HRG5_9GAMM</name>
<proteinExistence type="predicted"/>
<dbReference type="RefSeq" id="WP_091991865.1">
    <property type="nucleotide sequence ID" value="NZ_FOYV01000002.1"/>
</dbReference>
<keyword evidence="3" id="KW-1185">Reference proteome</keyword>
<evidence type="ECO:0000313" key="3">
    <source>
        <dbReference type="Proteomes" id="UP000199290"/>
    </source>
</evidence>
<dbReference type="EMBL" id="FOYV01000002">
    <property type="protein sequence ID" value="SFR57025.1"/>
    <property type="molecule type" value="Genomic_DNA"/>
</dbReference>
<dbReference type="AlphaFoldDB" id="A0A1I6HRG5"/>
<dbReference type="Proteomes" id="UP000199290">
    <property type="component" value="Unassembled WGS sequence"/>
</dbReference>
<dbReference type="OrthoDB" id="6362681at2"/>
<feature type="region of interest" description="Disordered" evidence="1">
    <location>
        <begin position="30"/>
        <end position="75"/>
    </location>
</feature>
<sequence length="263" mass="28358">MIRTETERQFYLATAGIRLWYARKPLPGAAPSPDFEFLPEPPRAERVAPEPVASPGMRPLPARKSSQRQTSAKDGGARIADLQALMEEQPVAGKAPLPEPLATTSGSEPAKESESRIADQPVSGSAQALDIRIWAGDRVALIADFSSDASQRLQEVLAANILASVGERQARDLGRIGWPIFNNLRVLAKNGSNVQEVLRSVVAGINGHEIIVLRSASKGSNDWIAEALERSPAVSFPHSLAELAGDSGLKRRLWQLIKPLGAR</sequence>
<evidence type="ECO:0000256" key="1">
    <source>
        <dbReference type="SAM" id="MobiDB-lite"/>
    </source>
</evidence>
<organism evidence="2 3">
    <name type="scientific">Marinobacter gudaonensis</name>
    <dbReference type="NCBI Taxonomy" id="375760"/>
    <lineage>
        <taxon>Bacteria</taxon>
        <taxon>Pseudomonadati</taxon>
        <taxon>Pseudomonadota</taxon>
        <taxon>Gammaproteobacteria</taxon>
        <taxon>Pseudomonadales</taxon>
        <taxon>Marinobacteraceae</taxon>
        <taxon>Marinobacter</taxon>
    </lineage>
</organism>
<protein>
    <submittedName>
        <fullName evidence="2">Uncharacterized protein</fullName>
    </submittedName>
</protein>
<gene>
    <name evidence="2" type="ORF">SAMN04488073_2968</name>
</gene>
<dbReference type="STRING" id="375760.SAMN04488073_2968"/>
<feature type="region of interest" description="Disordered" evidence="1">
    <location>
        <begin position="92"/>
        <end position="121"/>
    </location>
</feature>
<accession>A0A1I6HRG5</accession>
<reference evidence="3" key="1">
    <citation type="submission" date="2016-10" db="EMBL/GenBank/DDBJ databases">
        <authorList>
            <person name="Varghese N."/>
            <person name="Submissions S."/>
        </authorList>
    </citation>
    <scope>NUCLEOTIDE SEQUENCE [LARGE SCALE GENOMIC DNA]</scope>
    <source>
        <strain evidence="3">CGMCC 1.6294</strain>
    </source>
</reference>
<evidence type="ECO:0000313" key="2">
    <source>
        <dbReference type="EMBL" id="SFR57025.1"/>
    </source>
</evidence>